<organism evidence="16 17">
    <name type="scientific">Allostreptomyces psammosilenae</name>
    <dbReference type="NCBI Taxonomy" id="1892865"/>
    <lineage>
        <taxon>Bacteria</taxon>
        <taxon>Bacillati</taxon>
        <taxon>Actinomycetota</taxon>
        <taxon>Actinomycetes</taxon>
        <taxon>Kitasatosporales</taxon>
        <taxon>Streptomycetaceae</taxon>
        <taxon>Allostreptomyces</taxon>
    </lineage>
</organism>
<dbReference type="SUPFAM" id="SSF47384">
    <property type="entry name" value="Homodimeric domain of signal transducing histidine kinase"/>
    <property type="match status" value="1"/>
</dbReference>
<dbReference type="InterPro" id="IPR036097">
    <property type="entry name" value="HisK_dim/P_sf"/>
</dbReference>
<evidence type="ECO:0000256" key="9">
    <source>
        <dbReference type="ARBA" id="ARBA00022989"/>
    </source>
</evidence>
<dbReference type="InterPro" id="IPR003594">
    <property type="entry name" value="HATPase_dom"/>
</dbReference>
<comment type="cofactor">
    <cofactor evidence="2">
        <name>a divalent metal cation</name>
        <dbReference type="ChEBI" id="CHEBI:60240"/>
    </cofactor>
</comment>
<dbReference type="InterPro" id="IPR003660">
    <property type="entry name" value="HAMP_dom"/>
</dbReference>
<evidence type="ECO:0000256" key="11">
    <source>
        <dbReference type="ARBA" id="ARBA00023136"/>
    </source>
</evidence>
<evidence type="ECO:0000256" key="5">
    <source>
        <dbReference type="ARBA" id="ARBA00022553"/>
    </source>
</evidence>
<keyword evidence="8 16" id="KW-0418">Kinase</keyword>
<dbReference type="SUPFAM" id="SSF55874">
    <property type="entry name" value="ATPase domain of HSP90 chaperone/DNA topoisomerase II/histidine kinase"/>
    <property type="match status" value="1"/>
</dbReference>
<evidence type="ECO:0000259" key="14">
    <source>
        <dbReference type="PROSITE" id="PS50109"/>
    </source>
</evidence>
<dbReference type="FunFam" id="3.30.565.10:FF:000006">
    <property type="entry name" value="Sensor histidine kinase WalK"/>
    <property type="match status" value="1"/>
</dbReference>
<comment type="catalytic activity">
    <reaction evidence="1">
        <text>ATP + protein L-histidine = ADP + protein N-phospho-L-histidine.</text>
        <dbReference type="EC" id="2.7.13.3"/>
    </reaction>
</comment>
<dbReference type="Proteomes" id="UP000567795">
    <property type="component" value="Unassembled WGS sequence"/>
</dbReference>
<feature type="transmembrane region" description="Helical" evidence="13">
    <location>
        <begin position="260"/>
        <end position="281"/>
    </location>
</feature>
<feature type="domain" description="Histidine kinase" evidence="14">
    <location>
        <begin position="351"/>
        <end position="603"/>
    </location>
</feature>
<dbReference type="InterPro" id="IPR050428">
    <property type="entry name" value="TCS_sensor_his_kinase"/>
</dbReference>
<dbReference type="CDD" id="cd06225">
    <property type="entry name" value="HAMP"/>
    <property type="match status" value="1"/>
</dbReference>
<evidence type="ECO:0000256" key="3">
    <source>
        <dbReference type="ARBA" id="ARBA00004236"/>
    </source>
</evidence>
<keyword evidence="7 13" id="KW-0812">Transmembrane</keyword>
<comment type="subcellular location">
    <subcellularLocation>
        <location evidence="3">Cell membrane</location>
    </subcellularLocation>
</comment>
<dbReference type="CDD" id="cd00082">
    <property type="entry name" value="HisKA"/>
    <property type="match status" value="1"/>
</dbReference>
<feature type="compositionally biased region" description="Basic and acidic residues" evidence="12">
    <location>
        <begin position="461"/>
        <end position="478"/>
    </location>
</feature>
<dbReference type="PANTHER" id="PTHR45436:SF5">
    <property type="entry name" value="SENSOR HISTIDINE KINASE TRCS"/>
    <property type="match status" value="1"/>
</dbReference>
<dbReference type="InterPro" id="IPR004358">
    <property type="entry name" value="Sig_transdc_His_kin-like_C"/>
</dbReference>
<evidence type="ECO:0000256" key="6">
    <source>
        <dbReference type="ARBA" id="ARBA00022679"/>
    </source>
</evidence>
<evidence type="ECO:0000259" key="15">
    <source>
        <dbReference type="PROSITE" id="PS50885"/>
    </source>
</evidence>
<dbReference type="PANTHER" id="PTHR45436">
    <property type="entry name" value="SENSOR HISTIDINE KINASE YKOH"/>
    <property type="match status" value="1"/>
</dbReference>
<dbReference type="Gene3D" id="1.10.287.130">
    <property type="match status" value="1"/>
</dbReference>
<dbReference type="Pfam" id="PF00672">
    <property type="entry name" value="HAMP"/>
    <property type="match status" value="1"/>
</dbReference>
<reference evidence="16 17" key="1">
    <citation type="submission" date="2020-07" db="EMBL/GenBank/DDBJ databases">
        <title>Sequencing the genomes of 1000 actinobacteria strains.</title>
        <authorList>
            <person name="Klenk H.-P."/>
        </authorList>
    </citation>
    <scope>NUCLEOTIDE SEQUENCE [LARGE SCALE GENOMIC DNA]</scope>
    <source>
        <strain evidence="16 17">DSM 42178</strain>
    </source>
</reference>
<dbReference type="EC" id="2.7.13.3" evidence="4"/>
<feature type="compositionally biased region" description="Gly residues" evidence="12">
    <location>
        <begin position="193"/>
        <end position="205"/>
    </location>
</feature>
<protein>
    <recommendedName>
        <fullName evidence="4">histidine kinase</fullName>
        <ecNumber evidence="4">2.7.13.3</ecNumber>
    </recommendedName>
</protein>
<name>A0A853A010_9ACTN</name>
<dbReference type="EMBL" id="JACBZD010000002">
    <property type="protein sequence ID" value="NYI07916.1"/>
    <property type="molecule type" value="Genomic_DNA"/>
</dbReference>
<dbReference type="PROSITE" id="PS50109">
    <property type="entry name" value="HIS_KIN"/>
    <property type="match status" value="1"/>
</dbReference>
<keyword evidence="10" id="KW-0902">Two-component regulatory system</keyword>
<evidence type="ECO:0000256" key="12">
    <source>
        <dbReference type="SAM" id="MobiDB-lite"/>
    </source>
</evidence>
<feature type="compositionally biased region" description="Gly residues" evidence="12">
    <location>
        <begin position="225"/>
        <end position="236"/>
    </location>
</feature>
<dbReference type="SUPFAM" id="SSF158472">
    <property type="entry name" value="HAMP domain-like"/>
    <property type="match status" value="1"/>
</dbReference>
<evidence type="ECO:0000313" key="16">
    <source>
        <dbReference type="EMBL" id="NYI07916.1"/>
    </source>
</evidence>
<evidence type="ECO:0000256" key="1">
    <source>
        <dbReference type="ARBA" id="ARBA00000085"/>
    </source>
</evidence>
<dbReference type="InterPro" id="IPR005467">
    <property type="entry name" value="His_kinase_dom"/>
</dbReference>
<accession>A0A853A010</accession>
<keyword evidence="6 16" id="KW-0808">Transferase</keyword>
<dbReference type="Gene3D" id="6.10.340.10">
    <property type="match status" value="1"/>
</dbReference>
<dbReference type="Pfam" id="PF02518">
    <property type="entry name" value="HATPase_c"/>
    <property type="match status" value="1"/>
</dbReference>
<feature type="domain" description="HAMP" evidence="15">
    <location>
        <begin position="282"/>
        <end position="336"/>
    </location>
</feature>
<feature type="region of interest" description="Disordered" evidence="12">
    <location>
        <begin position="435"/>
        <end position="490"/>
    </location>
</feature>
<evidence type="ECO:0000313" key="17">
    <source>
        <dbReference type="Proteomes" id="UP000567795"/>
    </source>
</evidence>
<keyword evidence="5" id="KW-0597">Phosphoprotein</keyword>
<feature type="region of interest" description="Disordered" evidence="12">
    <location>
        <begin position="185"/>
        <end position="236"/>
    </location>
</feature>
<dbReference type="PROSITE" id="PS50885">
    <property type="entry name" value="HAMP"/>
    <property type="match status" value="1"/>
</dbReference>
<keyword evidence="9 13" id="KW-1133">Transmembrane helix</keyword>
<evidence type="ECO:0000256" key="10">
    <source>
        <dbReference type="ARBA" id="ARBA00023012"/>
    </source>
</evidence>
<dbReference type="GO" id="GO:0005509">
    <property type="term" value="F:calcium ion binding"/>
    <property type="evidence" value="ECO:0007669"/>
    <property type="project" value="UniProtKB-ARBA"/>
</dbReference>
<dbReference type="InterPro" id="IPR003661">
    <property type="entry name" value="HisK_dim/P_dom"/>
</dbReference>
<evidence type="ECO:0000256" key="7">
    <source>
        <dbReference type="ARBA" id="ARBA00022692"/>
    </source>
</evidence>
<dbReference type="CDD" id="cd00075">
    <property type="entry name" value="HATPase"/>
    <property type="match status" value="1"/>
</dbReference>
<evidence type="ECO:0000256" key="4">
    <source>
        <dbReference type="ARBA" id="ARBA00012438"/>
    </source>
</evidence>
<dbReference type="InterPro" id="IPR036890">
    <property type="entry name" value="HATPase_C_sf"/>
</dbReference>
<feature type="compositionally biased region" description="Low complexity" evidence="12">
    <location>
        <begin position="206"/>
        <end position="224"/>
    </location>
</feature>
<sequence>MTPSGGTTGRSARALRPRHVGLGAGVRIGRWSLRARLLWLSAALLALGLALSNTLVIDALHRNLVSRVDEQLLPLGQVLSRPLVSLIIEGREGTGAPEPDLPSGAELVGGADLELDLLSTLYVARFAPDGTVDQVLRLTGPQGSGPDLPTLDAAAVSRFEGRPFDVPALDGSTTWRVVALPFTTRTDATGTDPTGGTGSTGGTGPGATTPTTGTTDTTDTTGATGATGEGRGPAAAGGEGSLVVATSLNNVDATIRQLRLYCLVIGAVTLAVVTAAGWFAVSAGLRPLRQVERTASAIADGDLSRRIPELAAPGTEVGRLSASLNGMLGQIERAFSAREASEARMRRFVSDVSHELRTPLFGIKGFSELYRMGGLPERTDVDQAMARIENESARLARLVEDLLLLARIDEHTGGAQTLPLRPAPMDLRTLAADARGDLRALDPSRPVRLTGPQPEPESEPEPERESEREREPEPERGGEPGPPGPAPVLGDEARLRQVVTNLVGNAAAHTPAGTAVRIGVGTVGGEAVWEIADEGPGLPADQAERVFDRFYRGDDSRTRVGGGGAGLGLSIARSLVELHGGRIELRTAPGRGATFRVVLPLAPTDQPGPD</sequence>
<keyword evidence="17" id="KW-1185">Reference proteome</keyword>
<feature type="transmembrane region" description="Helical" evidence="13">
    <location>
        <begin position="37"/>
        <end position="57"/>
    </location>
</feature>
<dbReference type="AlphaFoldDB" id="A0A853A010"/>
<dbReference type="PRINTS" id="PR00344">
    <property type="entry name" value="BCTRLSENSOR"/>
</dbReference>
<dbReference type="SMART" id="SM00304">
    <property type="entry name" value="HAMP"/>
    <property type="match status" value="1"/>
</dbReference>
<dbReference type="Gene3D" id="3.30.565.10">
    <property type="entry name" value="Histidine kinase-like ATPase, C-terminal domain"/>
    <property type="match status" value="1"/>
</dbReference>
<keyword evidence="11 13" id="KW-0472">Membrane</keyword>
<dbReference type="SMART" id="SM00387">
    <property type="entry name" value="HATPase_c"/>
    <property type="match status" value="1"/>
</dbReference>
<evidence type="ECO:0000256" key="8">
    <source>
        <dbReference type="ARBA" id="ARBA00022777"/>
    </source>
</evidence>
<dbReference type="RefSeq" id="WP_312892836.1">
    <property type="nucleotide sequence ID" value="NZ_JACBZD010000002.1"/>
</dbReference>
<dbReference type="GO" id="GO:0005886">
    <property type="term" value="C:plasma membrane"/>
    <property type="evidence" value="ECO:0007669"/>
    <property type="project" value="UniProtKB-SubCell"/>
</dbReference>
<dbReference type="SMART" id="SM00388">
    <property type="entry name" value="HisKA"/>
    <property type="match status" value="1"/>
</dbReference>
<dbReference type="FunFam" id="1.10.287.130:FF:000001">
    <property type="entry name" value="Two-component sensor histidine kinase"/>
    <property type="match status" value="1"/>
</dbReference>
<dbReference type="GO" id="GO:0000155">
    <property type="term" value="F:phosphorelay sensor kinase activity"/>
    <property type="evidence" value="ECO:0007669"/>
    <property type="project" value="InterPro"/>
</dbReference>
<gene>
    <name evidence="16" type="ORF">FHU37_004945</name>
</gene>
<proteinExistence type="predicted"/>
<comment type="caution">
    <text evidence="16">The sequence shown here is derived from an EMBL/GenBank/DDBJ whole genome shotgun (WGS) entry which is preliminary data.</text>
</comment>
<dbReference type="Pfam" id="PF00512">
    <property type="entry name" value="HisKA"/>
    <property type="match status" value="1"/>
</dbReference>
<evidence type="ECO:0000256" key="13">
    <source>
        <dbReference type="SAM" id="Phobius"/>
    </source>
</evidence>
<evidence type="ECO:0000256" key="2">
    <source>
        <dbReference type="ARBA" id="ARBA00001968"/>
    </source>
</evidence>